<sequence length="328" mass="35925">MPSRHWKIAQSAVLVGAVTRLVACKRGSALLSSGLLGRASSKIFLRILFLCFSHTNHFLICSSRWHPYPRRKRKGKAVVAHEEDDFDALRFKSPFNDIFITPISDPPSPISVAPPSTVSSVSNPNRCRPEHCLSRPPSSLSPRGPSVPLPGSVIPPQSVVGASLHQPFSGFRRRVSPSSEHPSLSSSVPPLQGKPNHLLNQRTLAAADFATVRPPRSHLNLHHLFSATVESRLVFIANFVTTAWRFVVRHALPPSLHVRRSLCTVLAQLLSPSAGCSRRSLRCCSVSSVRKVDMLEGFSVVRSEKVKEELILDGNDIKLASLSCALIN</sequence>
<dbReference type="Proteomes" id="UP001341840">
    <property type="component" value="Unassembled WGS sequence"/>
</dbReference>
<evidence type="ECO:0000313" key="3">
    <source>
        <dbReference type="Proteomes" id="UP001341840"/>
    </source>
</evidence>
<evidence type="ECO:0000313" key="2">
    <source>
        <dbReference type="EMBL" id="MED6180455.1"/>
    </source>
</evidence>
<feature type="compositionally biased region" description="Low complexity" evidence="1">
    <location>
        <begin position="176"/>
        <end position="190"/>
    </location>
</feature>
<dbReference type="EMBL" id="JASCZI010181267">
    <property type="protein sequence ID" value="MED6180455.1"/>
    <property type="molecule type" value="Genomic_DNA"/>
</dbReference>
<dbReference type="Gene3D" id="3.90.930.12">
    <property type="entry name" value="Ribosomal protein L6, alpha-beta domain"/>
    <property type="match status" value="1"/>
</dbReference>
<keyword evidence="3" id="KW-1185">Reference proteome</keyword>
<feature type="compositionally biased region" description="Low complexity" evidence="1">
    <location>
        <begin position="134"/>
        <end position="152"/>
    </location>
</feature>
<evidence type="ECO:0000256" key="1">
    <source>
        <dbReference type="SAM" id="MobiDB-lite"/>
    </source>
</evidence>
<feature type="region of interest" description="Disordered" evidence="1">
    <location>
        <begin position="111"/>
        <end position="152"/>
    </location>
</feature>
<accession>A0ABU6W798</accession>
<feature type="compositionally biased region" description="Low complexity" evidence="1">
    <location>
        <begin position="111"/>
        <end position="125"/>
    </location>
</feature>
<name>A0ABU6W798_9FABA</name>
<gene>
    <name evidence="2" type="ORF">PIB30_010384</name>
</gene>
<protein>
    <submittedName>
        <fullName evidence="2">Uncharacterized protein</fullName>
    </submittedName>
</protein>
<reference evidence="2 3" key="1">
    <citation type="journal article" date="2023" name="Plants (Basel)">
        <title>Bridging the Gap: Combining Genomics and Transcriptomics Approaches to Understand Stylosanthes scabra, an Orphan Legume from the Brazilian Caatinga.</title>
        <authorList>
            <person name="Ferreira-Neto J.R.C."/>
            <person name="da Silva M.D."/>
            <person name="Binneck E."/>
            <person name="de Melo N.F."/>
            <person name="da Silva R.H."/>
            <person name="de Melo A.L.T.M."/>
            <person name="Pandolfi V."/>
            <person name="Bustamante F.O."/>
            <person name="Brasileiro-Vidal A.C."/>
            <person name="Benko-Iseppon A.M."/>
        </authorList>
    </citation>
    <scope>NUCLEOTIDE SEQUENCE [LARGE SCALE GENOMIC DNA]</scope>
    <source>
        <tissue evidence="2">Leaves</tissue>
    </source>
</reference>
<proteinExistence type="predicted"/>
<organism evidence="2 3">
    <name type="scientific">Stylosanthes scabra</name>
    <dbReference type="NCBI Taxonomy" id="79078"/>
    <lineage>
        <taxon>Eukaryota</taxon>
        <taxon>Viridiplantae</taxon>
        <taxon>Streptophyta</taxon>
        <taxon>Embryophyta</taxon>
        <taxon>Tracheophyta</taxon>
        <taxon>Spermatophyta</taxon>
        <taxon>Magnoliopsida</taxon>
        <taxon>eudicotyledons</taxon>
        <taxon>Gunneridae</taxon>
        <taxon>Pentapetalae</taxon>
        <taxon>rosids</taxon>
        <taxon>fabids</taxon>
        <taxon>Fabales</taxon>
        <taxon>Fabaceae</taxon>
        <taxon>Papilionoideae</taxon>
        <taxon>50 kb inversion clade</taxon>
        <taxon>dalbergioids sensu lato</taxon>
        <taxon>Dalbergieae</taxon>
        <taxon>Pterocarpus clade</taxon>
        <taxon>Stylosanthes</taxon>
    </lineage>
</organism>
<dbReference type="InterPro" id="IPR036789">
    <property type="entry name" value="Ribosomal_uL6-like_a/b-dom_sf"/>
</dbReference>
<feature type="region of interest" description="Disordered" evidence="1">
    <location>
        <begin position="171"/>
        <end position="196"/>
    </location>
</feature>
<comment type="caution">
    <text evidence="2">The sequence shown here is derived from an EMBL/GenBank/DDBJ whole genome shotgun (WGS) entry which is preliminary data.</text>
</comment>